<dbReference type="AlphaFoldDB" id="A0AAN9GAH6"/>
<dbReference type="PROSITE" id="PS51419">
    <property type="entry name" value="RAB"/>
    <property type="match status" value="1"/>
</dbReference>
<sequence>MTNVEKWRKTCGWDRDDSLTSRPVHREITLKLLLLGDVMVGKTSLVQRYVNNVFMRAYKETIGVDFTMKTIQWAGGLTIKLQLWDIAGMERGGAVTRAYYRNAHGCLLMFDLCDPATFTHVVSWKEDLDSKCRLPDGSPIPCLLLANKNDAVREWSVSRDELDTVSGHYGFCAWRDISVKNNLGVEQAVRFLIHQMLVNAGREAAVDTVSYSANRQTTVVLGEPSSNDDRCPC</sequence>
<dbReference type="FunFam" id="3.40.50.300:FF:001447">
    <property type="entry name" value="Ras-related protein Rab-1B"/>
    <property type="match status" value="1"/>
</dbReference>
<name>A0AAN9GAH6_9CAEN</name>
<keyword evidence="3" id="KW-0342">GTP-binding</keyword>
<dbReference type="GO" id="GO:0005770">
    <property type="term" value="C:late endosome"/>
    <property type="evidence" value="ECO:0007669"/>
    <property type="project" value="TreeGrafter"/>
</dbReference>
<dbReference type="GO" id="GO:0003924">
    <property type="term" value="F:GTPase activity"/>
    <property type="evidence" value="ECO:0007669"/>
    <property type="project" value="InterPro"/>
</dbReference>
<comment type="similarity">
    <text evidence="1">Belongs to the small GTPase superfamily. Rab family.</text>
</comment>
<dbReference type="SMART" id="SM00174">
    <property type="entry name" value="RHO"/>
    <property type="match status" value="1"/>
</dbReference>
<dbReference type="SMART" id="SM00173">
    <property type="entry name" value="RAS"/>
    <property type="match status" value="1"/>
</dbReference>
<dbReference type="InterPro" id="IPR001806">
    <property type="entry name" value="Small_GTPase"/>
</dbReference>
<keyword evidence="2" id="KW-0547">Nucleotide-binding</keyword>
<reference evidence="4 5" key="1">
    <citation type="submission" date="2024-02" db="EMBL/GenBank/DDBJ databases">
        <title>Chromosome-scale genome assembly of the rough periwinkle Littorina saxatilis.</title>
        <authorList>
            <person name="De Jode A."/>
            <person name="Faria R."/>
            <person name="Formenti G."/>
            <person name="Sims Y."/>
            <person name="Smith T.P."/>
            <person name="Tracey A."/>
            <person name="Wood J.M.D."/>
            <person name="Zagrodzka Z.B."/>
            <person name="Johannesson K."/>
            <person name="Butlin R.K."/>
            <person name="Leder E.H."/>
        </authorList>
    </citation>
    <scope>NUCLEOTIDE SEQUENCE [LARGE SCALE GENOMIC DNA]</scope>
    <source>
        <strain evidence="4">Snail1</strain>
        <tissue evidence="4">Muscle</tissue>
    </source>
</reference>
<dbReference type="InterPro" id="IPR027417">
    <property type="entry name" value="P-loop_NTPase"/>
</dbReference>
<accession>A0AAN9GAH6</accession>
<comment type="caution">
    <text evidence="4">The sequence shown here is derived from an EMBL/GenBank/DDBJ whole genome shotgun (WGS) entry which is preliminary data.</text>
</comment>
<organism evidence="4 5">
    <name type="scientific">Littorina saxatilis</name>
    <dbReference type="NCBI Taxonomy" id="31220"/>
    <lineage>
        <taxon>Eukaryota</taxon>
        <taxon>Metazoa</taxon>
        <taxon>Spiralia</taxon>
        <taxon>Lophotrochozoa</taxon>
        <taxon>Mollusca</taxon>
        <taxon>Gastropoda</taxon>
        <taxon>Caenogastropoda</taxon>
        <taxon>Littorinimorpha</taxon>
        <taxon>Littorinoidea</taxon>
        <taxon>Littorinidae</taxon>
        <taxon>Littorina</taxon>
    </lineage>
</organism>
<evidence type="ECO:0000256" key="3">
    <source>
        <dbReference type="ARBA" id="ARBA00023134"/>
    </source>
</evidence>
<evidence type="ECO:0000256" key="1">
    <source>
        <dbReference type="ARBA" id="ARBA00006270"/>
    </source>
</evidence>
<evidence type="ECO:0000256" key="2">
    <source>
        <dbReference type="ARBA" id="ARBA00022741"/>
    </source>
</evidence>
<dbReference type="InterPro" id="IPR005225">
    <property type="entry name" value="Small_GTP-bd"/>
</dbReference>
<proteinExistence type="inferred from homology"/>
<dbReference type="PANTHER" id="PTHR47981">
    <property type="entry name" value="RAB FAMILY"/>
    <property type="match status" value="1"/>
</dbReference>
<dbReference type="SMART" id="SM00176">
    <property type="entry name" value="RAN"/>
    <property type="match status" value="1"/>
</dbReference>
<dbReference type="Gene3D" id="3.40.50.300">
    <property type="entry name" value="P-loop containing nucleotide triphosphate hydrolases"/>
    <property type="match status" value="1"/>
</dbReference>
<dbReference type="GO" id="GO:0090385">
    <property type="term" value="P:phagosome-lysosome fusion"/>
    <property type="evidence" value="ECO:0007669"/>
    <property type="project" value="TreeGrafter"/>
</dbReference>
<gene>
    <name evidence="4" type="ORF">V1264_020083</name>
</gene>
<evidence type="ECO:0000313" key="4">
    <source>
        <dbReference type="EMBL" id="KAK7101748.1"/>
    </source>
</evidence>
<dbReference type="PANTHER" id="PTHR47981:SF42">
    <property type="entry name" value="RAS-RELATED PROTEIN RAB-7L1-LIKE ISOFORM X1"/>
    <property type="match status" value="1"/>
</dbReference>
<dbReference type="GO" id="GO:0008333">
    <property type="term" value="P:endosome to lysosome transport"/>
    <property type="evidence" value="ECO:0007669"/>
    <property type="project" value="TreeGrafter"/>
</dbReference>
<dbReference type="GO" id="GO:0005525">
    <property type="term" value="F:GTP binding"/>
    <property type="evidence" value="ECO:0007669"/>
    <property type="project" value="UniProtKB-KW"/>
</dbReference>
<keyword evidence="5" id="KW-1185">Reference proteome</keyword>
<dbReference type="PRINTS" id="PR00449">
    <property type="entry name" value="RASTRNSFRMNG"/>
</dbReference>
<dbReference type="SUPFAM" id="SSF52540">
    <property type="entry name" value="P-loop containing nucleoside triphosphate hydrolases"/>
    <property type="match status" value="1"/>
</dbReference>
<dbReference type="EMBL" id="JBAMIC010000010">
    <property type="protein sequence ID" value="KAK7101748.1"/>
    <property type="molecule type" value="Genomic_DNA"/>
</dbReference>
<dbReference type="NCBIfam" id="TIGR00231">
    <property type="entry name" value="small_GTP"/>
    <property type="match status" value="1"/>
</dbReference>
<dbReference type="PROSITE" id="PS51421">
    <property type="entry name" value="RAS"/>
    <property type="match status" value="1"/>
</dbReference>
<evidence type="ECO:0008006" key="6">
    <source>
        <dbReference type="Google" id="ProtNLM"/>
    </source>
</evidence>
<dbReference type="Proteomes" id="UP001374579">
    <property type="component" value="Unassembled WGS sequence"/>
</dbReference>
<dbReference type="SMART" id="SM00175">
    <property type="entry name" value="RAB"/>
    <property type="match status" value="1"/>
</dbReference>
<evidence type="ECO:0000313" key="5">
    <source>
        <dbReference type="Proteomes" id="UP001374579"/>
    </source>
</evidence>
<dbReference type="Pfam" id="PF00071">
    <property type="entry name" value="Ras"/>
    <property type="match status" value="1"/>
</dbReference>
<dbReference type="GO" id="GO:0005764">
    <property type="term" value="C:lysosome"/>
    <property type="evidence" value="ECO:0007669"/>
    <property type="project" value="TreeGrafter"/>
</dbReference>
<dbReference type="GO" id="GO:0045335">
    <property type="term" value="C:phagocytic vesicle"/>
    <property type="evidence" value="ECO:0007669"/>
    <property type="project" value="TreeGrafter"/>
</dbReference>
<protein>
    <recommendedName>
        <fullName evidence="6">Ras-related protein Rab</fullName>
    </recommendedName>
</protein>